<dbReference type="PANTHER" id="PTHR43081">
    <property type="entry name" value="ADENYLATE CYCLASE, TERMINAL-DIFFERENTIATION SPECIFIC-RELATED"/>
    <property type="match status" value="1"/>
</dbReference>
<dbReference type="InterPro" id="IPR001054">
    <property type="entry name" value="A/G_cyclase"/>
</dbReference>
<dbReference type="InterPro" id="IPR019734">
    <property type="entry name" value="TPR_rpt"/>
</dbReference>
<accession>A0A1M5P6J8</accession>
<dbReference type="InterPro" id="IPR029787">
    <property type="entry name" value="Nucleotide_cyclase"/>
</dbReference>
<feature type="repeat" description="TPR" evidence="1">
    <location>
        <begin position="454"/>
        <end position="487"/>
    </location>
</feature>
<keyword evidence="1" id="KW-0802">TPR repeat</keyword>
<feature type="domain" description="Guanylate cyclase" evidence="2">
    <location>
        <begin position="12"/>
        <end position="124"/>
    </location>
</feature>
<dbReference type="CDD" id="cd07302">
    <property type="entry name" value="CHD"/>
    <property type="match status" value="1"/>
</dbReference>
<dbReference type="Pfam" id="PF00211">
    <property type="entry name" value="Guanylate_cyc"/>
    <property type="match status" value="1"/>
</dbReference>
<dbReference type="Proteomes" id="UP000190675">
    <property type="component" value="Chromosome I"/>
</dbReference>
<dbReference type="PROSITE" id="PS50005">
    <property type="entry name" value="TPR"/>
    <property type="match status" value="1"/>
</dbReference>
<dbReference type="GO" id="GO:0006171">
    <property type="term" value="P:cAMP biosynthetic process"/>
    <property type="evidence" value="ECO:0007669"/>
    <property type="project" value="TreeGrafter"/>
</dbReference>
<dbReference type="GO" id="GO:0004016">
    <property type="term" value="F:adenylate cyclase activity"/>
    <property type="evidence" value="ECO:0007669"/>
    <property type="project" value="UniProtKB-ARBA"/>
</dbReference>
<dbReference type="EMBL" id="LT670818">
    <property type="protein sequence ID" value="SHG96843.1"/>
    <property type="molecule type" value="Genomic_DNA"/>
</dbReference>
<sequence length="589" mass="64401">MVTERVERRLAAILAVDVAGYSRLMGSDELGTLAALKAARRDIVDPAIAAHSGRIIKTTGDGMLVVFASVVDAVTCAMFAQSQMAQLKGVPQSIAFRIGINVGDIIIESDDIFGDGVNIAARVENECEPGGVWLSDDAYRQVRGKTTFAFDDLGERSLKNIERPVRIYSVRSAGHSPAMRVASPSESKKPPLPPDRPSIAVLPFSNMSGDPEQEYFADGMVEDIITALSHFKSLFVIARNSSFTYKGRAVDIKQVGRELGVRYVLEGSVRKAGGRMRITGQLIEAVTGAHLWADKIDGALEDIFDLQDEVTTRVVGAIEPSITRAEITRAHVKSTFSVDAYDLYLKALAAHYSQTRSDIDRALQLLEEALRLDASYAWIKAFAAYILCIKIGQGWGTPEDREKATRFAREALLSGSDEPKTNAFAAHALGWLAGEHDVALAAIGRALHSNPNCFDVLIRSGWVHAWTADFDPAVEHFLRCVRLNPVDPLLGHAYCGLAFVHNLKGEYEEGTEYAKLTAHNMPGWIFGWVHLAISSAYIGNFQEARAAVGRILELNPSFSVKQYCVISSSKHDWMLEKAAEGLRLAGIPE</sequence>
<evidence type="ECO:0000256" key="1">
    <source>
        <dbReference type="PROSITE-ProRule" id="PRU00339"/>
    </source>
</evidence>
<dbReference type="PROSITE" id="PS50125">
    <property type="entry name" value="GUANYLATE_CYCLASE_2"/>
    <property type="match status" value="1"/>
</dbReference>
<evidence type="ECO:0000259" key="2">
    <source>
        <dbReference type="PROSITE" id="PS50125"/>
    </source>
</evidence>
<dbReference type="GO" id="GO:0035556">
    <property type="term" value="P:intracellular signal transduction"/>
    <property type="evidence" value="ECO:0007669"/>
    <property type="project" value="InterPro"/>
</dbReference>
<dbReference type="OrthoDB" id="9807521at2"/>
<dbReference type="InterPro" id="IPR011990">
    <property type="entry name" value="TPR-like_helical_dom_sf"/>
</dbReference>
<protein>
    <submittedName>
        <fullName evidence="3">Adenylate cyclase</fullName>
    </submittedName>
</protein>
<dbReference type="SMART" id="SM00028">
    <property type="entry name" value="TPR"/>
    <property type="match status" value="3"/>
</dbReference>
<name>A0A1M5P6J8_9BRAD</name>
<reference evidence="3 4" key="1">
    <citation type="submission" date="2016-11" db="EMBL/GenBank/DDBJ databases">
        <authorList>
            <person name="Jaros S."/>
            <person name="Januszkiewicz K."/>
            <person name="Wedrychowicz H."/>
        </authorList>
    </citation>
    <scope>NUCLEOTIDE SEQUENCE [LARGE SCALE GENOMIC DNA]</scope>
    <source>
        <strain evidence="3 4">GAS242</strain>
    </source>
</reference>
<evidence type="ECO:0000313" key="3">
    <source>
        <dbReference type="EMBL" id="SHG96843.1"/>
    </source>
</evidence>
<dbReference type="SUPFAM" id="SSF55073">
    <property type="entry name" value="Nucleotide cyclase"/>
    <property type="match status" value="1"/>
</dbReference>
<dbReference type="RefSeq" id="WP_079568251.1">
    <property type="nucleotide sequence ID" value="NZ_LT670818.1"/>
</dbReference>
<organism evidence="3 4">
    <name type="scientific">Bradyrhizobium erythrophlei</name>
    <dbReference type="NCBI Taxonomy" id="1437360"/>
    <lineage>
        <taxon>Bacteria</taxon>
        <taxon>Pseudomonadati</taxon>
        <taxon>Pseudomonadota</taxon>
        <taxon>Alphaproteobacteria</taxon>
        <taxon>Hyphomicrobiales</taxon>
        <taxon>Nitrobacteraceae</taxon>
        <taxon>Bradyrhizobium</taxon>
    </lineage>
</organism>
<evidence type="ECO:0000313" key="4">
    <source>
        <dbReference type="Proteomes" id="UP000190675"/>
    </source>
</evidence>
<dbReference type="AlphaFoldDB" id="A0A1M5P6J8"/>
<dbReference type="Gene3D" id="3.30.70.1230">
    <property type="entry name" value="Nucleotide cyclase"/>
    <property type="match status" value="1"/>
</dbReference>
<dbReference type="Gene3D" id="3.40.50.10070">
    <property type="entry name" value="TolB, N-terminal domain"/>
    <property type="match status" value="1"/>
</dbReference>
<proteinExistence type="predicted"/>
<dbReference type="SMART" id="SM00044">
    <property type="entry name" value="CYCc"/>
    <property type="match status" value="1"/>
</dbReference>
<dbReference type="PANTHER" id="PTHR43081:SF19">
    <property type="entry name" value="PH-SENSITIVE ADENYLATE CYCLASE RV1264"/>
    <property type="match status" value="1"/>
</dbReference>
<dbReference type="SUPFAM" id="SSF48452">
    <property type="entry name" value="TPR-like"/>
    <property type="match status" value="1"/>
</dbReference>
<dbReference type="InterPro" id="IPR050697">
    <property type="entry name" value="Adenylyl/Guanylyl_Cyclase_3/4"/>
</dbReference>
<gene>
    <name evidence="3" type="ORF">SAMN05444169_5028</name>
</gene>
<dbReference type="Gene3D" id="1.25.40.10">
    <property type="entry name" value="Tetratricopeptide repeat domain"/>
    <property type="match status" value="1"/>
</dbReference>